<feature type="domain" description="Ribosomal RNA small subunit methyltransferase F pre-PUA" evidence="2">
    <location>
        <begin position="3"/>
        <end position="19"/>
    </location>
</feature>
<evidence type="ECO:0000259" key="1">
    <source>
        <dbReference type="Pfam" id="PF13636"/>
    </source>
</evidence>
<evidence type="ECO:0000259" key="2">
    <source>
        <dbReference type="Pfam" id="PF21150"/>
    </source>
</evidence>
<keyword evidence="3" id="KW-0808">Transferase</keyword>
<dbReference type="AlphaFoldDB" id="A0AAX2K4H8"/>
<feature type="domain" description="rRNA small subunit methyltransferase F RNA-binding PUA-like" evidence="1">
    <location>
        <begin position="35"/>
        <end position="78"/>
    </location>
</feature>
<dbReference type="GO" id="GO:0032259">
    <property type="term" value="P:methylation"/>
    <property type="evidence" value="ECO:0007669"/>
    <property type="project" value="UniProtKB-KW"/>
</dbReference>
<gene>
    <name evidence="3" type="primary">rsmF_1</name>
    <name evidence="3" type="ORF">NCTC8333_00029</name>
</gene>
<reference evidence="3 4" key="1">
    <citation type="submission" date="2018-06" db="EMBL/GenBank/DDBJ databases">
        <authorList>
            <consortium name="Pathogen Informatics"/>
            <person name="Doyle S."/>
        </authorList>
    </citation>
    <scope>NUCLEOTIDE SEQUENCE [LARGE SCALE GENOMIC DNA]</scope>
    <source>
        <strain evidence="3 4">NCTC8333</strain>
    </source>
</reference>
<protein>
    <submittedName>
        <fullName evidence="3">Ribosomal RNA small subunit methyltransferase F</fullName>
        <ecNumber evidence="3">2.1.1.178</ecNumber>
    </submittedName>
</protein>
<evidence type="ECO:0000313" key="4">
    <source>
        <dbReference type="Proteomes" id="UP000254718"/>
    </source>
</evidence>
<sequence>MPKTHNKGYRWQHEAVIALATPDNVNAFELTPQEAEEWYRGRDVYPQAAPVADDVLVTFQHQPIGLAKRIGSRLKNKLSA</sequence>
<evidence type="ECO:0000313" key="3">
    <source>
        <dbReference type="EMBL" id="STM21206.1"/>
    </source>
</evidence>
<dbReference type="Gene3D" id="3.10.450.720">
    <property type="match status" value="1"/>
</dbReference>
<dbReference type="Proteomes" id="UP000254718">
    <property type="component" value="Unassembled WGS sequence"/>
</dbReference>
<dbReference type="InterPro" id="IPR048457">
    <property type="entry name" value="YebU_pre-PUA_dom"/>
</dbReference>
<dbReference type="GO" id="GO:0008168">
    <property type="term" value="F:methyltransferase activity"/>
    <property type="evidence" value="ECO:0007669"/>
    <property type="project" value="UniProtKB-KW"/>
</dbReference>
<dbReference type="InterPro" id="IPR027391">
    <property type="entry name" value="Nol1_Nop2_Fmu_2"/>
</dbReference>
<proteinExistence type="predicted"/>
<name>A0AAX2K4H8_ECOLX</name>
<dbReference type="Pfam" id="PF21150">
    <property type="entry name" value="YebU_pre-PUA_dom"/>
    <property type="match status" value="1"/>
</dbReference>
<comment type="caution">
    <text evidence="3">The sequence shown here is derived from an EMBL/GenBank/DDBJ whole genome shotgun (WGS) entry which is preliminary data.</text>
</comment>
<dbReference type="EC" id="2.1.1.178" evidence="3"/>
<organism evidence="3 4">
    <name type="scientific">Escherichia coli</name>
    <dbReference type="NCBI Taxonomy" id="562"/>
    <lineage>
        <taxon>Bacteria</taxon>
        <taxon>Pseudomonadati</taxon>
        <taxon>Pseudomonadota</taxon>
        <taxon>Gammaproteobacteria</taxon>
        <taxon>Enterobacterales</taxon>
        <taxon>Enterobacteriaceae</taxon>
        <taxon>Escherichia</taxon>
    </lineage>
</organism>
<dbReference type="Pfam" id="PF13636">
    <property type="entry name" value="Methyltranf_PUA"/>
    <property type="match status" value="1"/>
</dbReference>
<keyword evidence="3" id="KW-0489">Methyltransferase</keyword>
<accession>A0AAX2K4H8</accession>
<dbReference type="EMBL" id="UGFE01000001">
    <property type="protein sequence ID" value="STM21206.1"/>
    <property type="molecule type" value="Genomic_DNA"/>
</dbReference>